<dbReference type="Pfam" id="PF00400">
    <property type="entry name" value="WD40"/>
    <property type="match status" value="6"/>
</dbReference>
<gene>
    <name evidence="2" type="ORF">BLNAU_12945</name>
</gene>
<dbReference type="Gene3D" id="2.130.10.10">
    <property type="entry name" value="YVTN repeat-like/Quinoprotein amine dehydrogenase"/>
    <property type="match status" value="2"/>
</dbReference>
<evidence type="ECO:0000256" key="1">
    <source>
        <dbReference type="PROSITE-ProRule" id="PRU00221"/>
    </source>
</evidence>
<dbReference type="InterPro" id="IPR036322">
    <property type="entry name" value="WD40_repeat_dom_sf"/>
</dbReference>
<evidence type="ECO:0000313" key="2">
    <source>
        <dbReference type="EMBL" id="KAK2952094.1"/>
    </source>
</evidence>
<dbReference type="PROSITE" id="PS50082">
    <property type="entry name" value="WD_REPEATS_2"/>
    <property type="match status" value="3"/>
</dbReference>
<organism evidence="2 3">
    <name type="scientific">Blattamonas nauphoetae</name>
    <dbReference type="NCBI Taxonomy" id="2049346"/>
    <lineage>
        <taxon>Eukaryota</taxon>
        <taxon>Metamonada</taxon>
        <taxon>Preaxostyla</taxon>
        <taxon>Oxymonadida</taxon>
        <taxon>Blattamonas</taxon>
    </lineage>
</organism>
<dbReference type="PANTHER" id="PTHR19920">
    <property type="entry name" value="WD40 PROTEIN CIAO1"/>
    <property type="match status" value="1"/>
</dbReference>
<dbReference type="EMBL" id="JARBJD010000108">
    <property type="protein sequence ID" value="KAK2952094.1"/>
    <property type="molecule type" value="Genomic_DNA"/>
</dbReference>
<dbReference type="Proteomes" id="UP001281761">
    <property type="component" value="Unassembled WGS sequence"/>
</dbReference>
<accession>A0ABQ9XKU9</accession>
<sequence>MPFSIRKIATLEGHQGRCWHAEWSPDGNLIASCGEDRIIRIWKPKENGEWKEVATSHSHGGTIRRCAWSPDSTRLATCSFDKKTVIHTVEQTEQGVNLTIQDIIEGHESEVKCVAFSSADDALIATCGRDRLVYVWSADDLECLTFIHKHTQDIKCVVFHPTLSRLLVSASYDDSIIFHRDPVVWNGTSFPSAFDPEANDQGEWKVVEAHTDHKSTVWDIAFETQSKLEFPMMASASADGTVIIWKKTHIDLAYAPFQTVSPLDPPSISPSHPSQPHPPPEPSVCLSVCFINPSTLGVPGFVVATNDGSITLYTQDEQTGEFMKACFVTAHVPETNSVRHSSIHGSHLVTTGDDGLVNIWHIDKS</sequence>
<comment type="caution">
    <text evidence="2">The sequence shown here is derived from an EMBL/GenBank/DDBJ whole genome shotgun (WGS) entry which is preliminary data.</text>
</comment>
<dbReference type="SUPFAM" id="SSF50978">
    <property type="entry name" value="WD40 repeat-like"/>
    <property type="match status" value="1"/>
</dbReference>
<feature type="repeat" description="WD" evidence="1">
    <location>
        <begin position="104"/>
        <end position="146"/>
    </location>
</feature>
<proteinExistence type="predicted"/>
<reference evidence="2 3" key="1">
    <citation type="journal article" date="2022" name="bioRxiv">
        <title>Genomics of Preaxostyla Flagellates Illuminates Evolutionary Transitions and the Path Towards Mitochondrial Loss.</title>
        <authorList>
            <person name="Novak L.V.F."/>
            <person name="Treitli S.C."/>
            <person name="Pyrih J."/>
            <person name="Halakuc P."/>
            <person name="Pipaliya S.V."/>
            <person name="Vacek V."/>
            <person name="Brzon O."/>
            <person name="Soukal P."/>
            <person name="Eme L."/>
            <person name="Dacks J.B."/>
            <person name="Karnkowska A."/>
            <person name="Elias M."/>
            <person name="Hampl V."/>
        </authorList>
    </citation>
    <scope>NUCLEOTIDE SEQUENCE [LARGE SCALE GENOMIC DNA]</scope>
    <source>
        <strain evidence="2">NAU3</strain>
        <tissue evidence="2">Gut</tissue>
    </source>
</reference>
<feature type="repeat" description="WD" evidence="1">
    <location>
        <begin position="328"/>
        <end position="365"/>
    </location>
</feature>
<protein>
    <submittedName>
        <fullName evidence="2">Cytosolic iron-sulfur protein assembly protein 1</fullName>
    </submittedName>
</protein>
<dbReference type="InterPro" id="IPR015943">
    <property type="entry name" value="WD40/YVTN_repeat-like_dom_sf"/>
</dbReference>
<keyword evidence="3" id="KW-1185">Reference proteome</keyword>
<name>A0ABQ9XKU9_9EUKA</name>
<dbReference type="PANTHER" id="PTHR19920:SF0">
    <property type="entry name" value="CYTOSOLIC IRON-SULFUR PROTEIN ASSEMBLY PROTEIN CIAO1-RELATED"/>
    <property type="match status" value="1"/>
</dbReference>
<dbReference type="PROSITE" id="PS50294">
    <property type="entry name" value="WD_REPEATS_REGION"/>
    <property type="match status" value="3"/>
</dbReference>
<dbReference type="CDD" id="cd00200">
    <property type="entry name" value="WD40"/>
    <property type="match status" value="1"/>
</dbReference>
<keyword evidence="1" id="KW-0853">WD repeat</keyword>
<dbReference type="SMART" id="SM00320">
    <property type="entry name" value="WD40"/>
    <property type="match status" value="6"/>
</dbReference>
<evidence type="ECO:0000313" key="3">
    <source>
        <dbReference type="Proteomes" id="UP001281761"/>
    </source>
</evidence>
<dbReference type="InterPro" id="IPR001680">
    <property type="entry name" value="WD40_rpt"/>
</dbReference>
<feature type="repeat" description="WD" evidence="1">
    <location>
        <begin position="11"/>
        <end position="43"/>
    </location>
</feature>